<comment type="caution">
    <text evidence="2">The sequence shown here is derived from an EMBL/GenBank/DDBJ whole genome shotgun (WGS) entry which is preliminary data.</text>
</comment>
<proteinExistence type="predicted"/>
<protein>
    <submittedName>
        <fullName evidence="2">Uncharacterized protein</fullName>
    </submittedName>
</protein>
<keyword evidence="1" id="KW-1133">Transmembrane helix</keyword>
<evidence type="ECO:0000256" key="1">
    <source>
        <dbReference type="SAM" id="Phobius"/>
    </source>
</evidence>
<feature type="non-terminal residue" evidence="2">
    <location>
        <position position="1"/>
    </location>
</feature>
<dbReference type="AlphaFoldDB" id="A0A0F4YNV9"/>
<dbReference type="EMBL" id="LASV01000359">
    <property type="protein sequence ID" value="KKA19318.1"/>
    <property type="molecule type" value="Genomic_DNA"/>
</dbReference>
<evidence type="ECO:0000313" key="2">
    <source>
        <dbReference type="EMBL" id="KKA19318.1"/>
    </source>
</evidence>
<feature type="transmembrane region" description="Helical" evidence="1">
    <location>
        <begin position="45"/>
        <end position="65"/>
    </location>
</feature>
<keyword evidence="1" id="KW-0472">Membrane</keyword>
<gene>
    <name evidence="2" type="ORF">T310_6705</name>
</gene>
<sequence>CRGGRPNTARAASKAPRNRCCCTPCQEARALTRGRGYNRSLNCHMLGNMTCGVILIAFSLLHPGLMDRHPALKSIQCQTRTEESSQFKPPYIDQVCAPGRAAHRSIDDESQRCRMTFKIEAC</sequence>
<dbReference type="Proteomes" id="UP000053958">
    <property type="component" value="Unassembled WGS sequence"/>
</dbReference>
<evidence type="ECO:0000313" key="3">
    <source>
        <dbReference type="Proteomes" id="UP000053958"/>
    </source>
</evidence>
<dbReference type="RefSeq" id="XP_013325930.1">
    <property type="nucleotide sequence ID" value="XM_013470476.1"/>
</dbReference>
<dbReference type="GeneID" id="25318998"/>
<name>A0A0F4YNV9_RASE3</name>
<keyword evidence="3" id="KW-1185">Reference proteome</keyword>
<keyword evidence="1" id="KW-0812">Transmembrane</keyword>
<organism evidence="2 3">
    <name type="scientific">Rasamsonia emersonii (strain ATCC 16479 / CBS 393.64 / IMI 116815)</name>
    <dbReference type="NCBI Taxonomy" id="1408163"/>
    <lineage>
        <taxon>Eukaryota</taxon>
        <taxon>Fungi</taxon>
        <taxon>Dikarya</taxon>
        <taxon>Ascomycota</taxon>
        <taxon>Pezizomycotina</taxon>
        <taxon>Eurotiomycetes</taxon>
        <taxon>Eurotiomycetidae</taxon>
        <taxon>Eurotiales</taxon>
        <taxon>Trichocomaceae</taxon>
        <taxon>Rasamsonia</taxon>
    </lineage>
</organism>
<reference evidence="2 3" key="1">
    <citation type="submission" date="2015-04" db="EMBL/GenBank/DDBJ databases">
        <authorList>
            <person name="Heijne W.H."/>
            <person name="Fedorova N.D."/>
            <person name="Nierman W.C."/>
            <person name="Vollebregt A.W."/>
            <person name="Zhao Z."/>
            <person name="Wu L."/>
            <person name="Kumar M."/>
            <person name="Stam H."/>
            <person name="van den Berg M.A."/>
            <person name="Pel H.J."/>
        </authorList>
    </citation>
    <scope>NUCLEOTIDE SEQUENCE [LARGE SCALE GENOMIC DNA]</scope>
    <source>
        <strain evidence="2 3">CBS 393.64</strain>
    </source>
</reference>
<accession>A0A0F4YNV9</accession>